<accession>A0A0F9B2C9</accession>
<name>A0A0F9B2C9_9ZZZZ</name>
<sequence>MKLTKYRTPTHIVKIVIDSIGKKWIAATNDFEFHDNHLDDLDWKSKEEAQADLDKIANDLGLEID</sequence>
<organism evidence="1">
    <name type="scientific">marine sediment metagenome</name>
    <dbReference type="NCBI Taxonomy" id="412755"/>
    <lineage>
        <taxon>unclassified sequences</taxon>
        <taxon>metagenomes</taxon>
        <taxon>ecological metagenomes</taxon>
    </lineage>
</organism>
<protein>
    <submittedName>
        <fullName evidence="1">Uncharacterized protein</fullName>
    </submittedName>
</protein>
<proteinExistence type="predicted"/>
<reference evidence="1" key="1">
    <citation type="journal article" date="2015" name="Nature">
        <title>Complex archaea that bridge the gap between prokaryotes and eukaryotes.</title>
        <authorList>
            <person name="Spang A."/>
            <person name="Saw J.H."/>
            <person name="Jorgensen S.L."/>
            <person name="Zaremba-Niedzwiedzka K."/>
            <person name="Martijn J."/>
            <person name="Lind A.E."/>
            <person name="van Eijk R."/>
            <person name="Schleper C."/>
            <person name="Guy L."/>
            <person name="Ettema T.J."/>
        </authorList>
    </citation>
    <scope>NUCLEOTIDE SEQUENCE</scope>
</reference>
<gene>
    <name evidence="1" type="ORF">LCGC14_2502130</name>
</gene>
<evidence type="ECO:0000313" key="1">
    <source>
        <dbReference type="EMBL" id="KKL15780.1"/>
    </source>
</evidence>
<dbReference type="EMBL" id="LAZR01039930">
    <property type="protein sequence ID" value="KKL15780.1"/>
    <property type="molecule type" value="Genomic_DNA"/>
</dbReference>
<dbReference type="AlphaFoldDB" id="A0A0F9B2C9"/>
<comment type="caution">
    <text evidence="1">The sequence shown here is derived from an EMBL/GenBank/DDBJ whole genome shotgun (WGS) entry which is preliminary data.</text>
</comment>